<dbReference type="Proteomes" id="UP000515121">
    <property type="component" value="Unplaced"/>
</dbReference>
<gene>
    <name evidence="2" type="primary">LOC111309902</name>
</gene>
<evidence type="ECO:0000313" key="2">
    <source>
        <dbReference type="RefSeq" id="XP_022764644.1"/>
    </source>
</evidence>
<proteinExistence type="predicted"/>
<dbReference type="GeneID" id="111309902"/>
<keyword evidence="1" id="KW-1185">Reference proteome</keyword>
<evidence type="ECO:0000313" key="1">
    <source>
        <dbReference type="Proteomes" id="UP000515121"/>
    </source>
</evidence>
<dbReference type="AlphaFoldDB" id="A0A6P6AIF9"/>
<dbReference type="KEGG" id="dzi:111309902"/>
<dbReference type="OrthoDB" id="1830721at2759"/>
<accession>A0A6P6AIF9</accession>
<organism evidence="1 2">
    <name type="scientific">Durio zibethinus</name>
    <name type="common">Durian</name>
    <dbReference type="NCBI Taxonomy" id="66656"/>
    <lineage>
        <taxon>Eukaryota</taxon>
        <taxon>Viridiplantae</taxon>
        <taxon>Streptophyta</taxon>
        <taxon>Embryophyta</taxon>
        <taxon>Tracheophyta</taxon>
        <taxon>Spermatophyta</taxon>
        <taxon>Magnoliopsida</taxon>
        <taxon>eudicotyledons</taxon>
        <taxon>Gunneridae</taxon>
        <taxon>Pentapetalae</taxon>
        <taxon>rosids</taxon>
        <taxon>malvids</taxon>
        <taxon>Malvales</taxon>
        <taxon>Malvaceae</taxon>
        <taxon>Helicteroideae</taxon>
        <taxon>Durio</taxon>
    </lineage>
</organism>
<dbReference type="RefSeq" id="XP_022764644.1">
    <property type="nucleotide sequence ID" value="XM_022908909.1"/>
</dbReference>
<reference evidence="2" key="1">
    <citation type="submission" date="2025-08" db="UniProtKB">
        <authorList>
            <consortium name="RefSeq"/>
        </authorList>
    </citation>
    <scope>IDENTIFICATION</scope>
    <source>
        <tissue evidence="2">Fruit stalk</tissue>
    </source>
</reference>
<protein>
    <submittedName>
        <fullName evidence="2">Uncharacterized protein LOC111309902 isoform X1</fullName>
    </submittedName>
</protein>
<name>A0A6P6AIF9_DURZI</name>
<sequence>MIRHSFCFSHQRLISHFQVLQGQGYFGQVLAFKLKQLLIGCFGKIAMHVLEKLVAIGAIPITVSGSNMPCTPEAVDVLNKANGLFASAMAVCSKGVQSSLYPSS</sequence>